<dbReference type="InterPro" id="IPR001173">
    <property type="entry name" value="Glyco_trans_2-like"/>
</dbReference>
<feature type="transmembrane region" description="Helical" evidence="1">
    <location>
        <begin position="13"/>
        <end position="34"/>
    </location>
</feature>
<dbReference type="PANTHER" id="PTHR43685">
    <property type="entry name" value="GLYCOSYLTRANSFERASE"/>
    <property type="match status" value="1"/>
</dbReference>
<feature type="transmembrane region" description="Helical" evidence="1">
    <location>
        <begin position="349"/>
        <end position="370"/>
    </location>
</feature>
<dbReference type="Pfam" id="PF00535">
    <property type="entry name" value="Glycos_transf_2"/>
    <property type="match status" value="1"/>
</dbReference>
<dbReference type="GO" id="GO:0016740">
    <property type="term" value="F:transferase activity"/>
    <property type="evidence" value="ECO:0007669"/>
    <property type="project" value="UniProtKB-KW"/>
</dbReference>
<dbReference type="Gene3D" id="3.90.550.10">
    <property type="entry name" value="Spore Coat Polysaccharide Biosynthesis Protein SpsA, Chain A"/>
    <property type="match status" value="1"/>
</dbReference>
<dbReference type="InterPro" id="IPR029044">
    <property type="entry name" value="Nucleotide-diphossugar_trans"/>
</dbReference>
<evidence type="ECO:0000313" key="3">
    <source>
        <dbReference type="EMBL" id="GGE08460.1"/>
    </source>
</evidence>
<feature type="transmembrane region" description="Helical" evidence="1">
    <location>
        <begin position="318"/>
        <end position="337"/>
    </location>
</feature>
<dbReference type="AlphaFoldDB" id="A0A8H9FYF1"/>
<dbReference type="Proteomes" id="UP000614460">
    <property type="component" value="Unassembled WGS sequence"/>
</dbReference>
<proteinExistence type="predicted"/>
<keyword evidence="4" id="KW-1185">Reference proteome</keyword>
<evidence type="ECO:0000259" key="2">
    <source>
        <dbReference type="Pfam" id="PF00535"/>
    </source>
</evidence>
<reference evidence="3" key="2">
    <citation type="submission" date="2020-09" db="EMBL/GenBank/DDBJ databases">
        <authorList>
            <person name="Sun Q."/>
            <person name="Zhou Y."/>
        </authorList>
    </citation>
    <scope>NUCLEOTIDE SEQUENCE</scope>
    <source>
        <strain evidence="3">CGMCC 1.15966</strain>
    </source>
</reference>
<feature type="domain" description="Glycosyltransferase 2-like" evidence="2">
    <location>
        <begin position="55"/>
        <end position="221"/>
    </location>
</feature>
<dbReference type="EMBL" id="BMKM01000001">
    <property type="protein sequence ID" value="GGE08460.1"/>
    <property type="molecule type" value="Genomic_DNA"/>
</dbReference>
<dbReference type="PANTHER" id="PTHR43685:SF2">
    <property type="entry name" value="GLYCOSYLTRANSFERASE 2-LIKE DOMAIN-CONTAINING PROTEIN"/>
    <property type="match status" value="1"/>
</dbReference>
<keyword evidence="3" id="KW-0808">Transferase</keyword>
<sequence length="380" mass="44128">MNAQIFTQLDISLIPYGVLALFLIFQLYFILFVYGKLALHKVKSHQDTANDRPVSIIICAHNEQENLKTYLPAILEQDYSNFEVIVVNDCSGDDTKWVLKDFTEKYAHLKVVEIKEHIQLKHSKKFALTMGIKGAQHPYLLMTDADCQPNSRLWLKEMAGSFLENKEIVLGYSPYFKFPGFLNRLIRFETSHTAMSYLSYALKKDAYMGVGRNLAYQKDLFFKARGFTEHMHIKSGDDDLFVNANANRRNVEINIHPDAFVYSDPKRTWKSYYKQKARHSGASTLYKGRHQSMLGIQLVTALLFYLAIIVAVAVSPSYWYIALAAYLIRLICQFLIFNPIYKKLAVSDLLIWLPILDLYYYFYICFNGLFNRSKKQVSWK</sequence>
<reference evidence="3" key="1">
    <citation type="journal article" date="2014" name="Int. J. Syst. Evol. Microbiol.">
        <title>Complete genome sequence of Corynebacterium casei LMG S-19264T (=DSM 44701T), isolated from a smear-ripened cheese.</title>
        <authorList>
            <consortium name="US DOE Joint Genome Institute (JGI-PGF)"/>
            <person name="Walter F."/>
            <person name="Albersmeier A."/>
            <person name="Kalinowski J."/>
            <person name="Ruckert C."/>
        </authorList>
    </citation>
    <scope>NUCLEOTIDE SEQUENCE</scope>
    <source>
        <strain evidence="3">CGMCC 1.15966</strain>
    </source>
</reference>
<organism evidence="3 4">
    <name type="scientific">Sphingobacterium cellulitidis</name>
    <dbReference type="NCBI Taxonomy" id="1768011"/>
    <lineage>
        <taxon>Bacteria</taxon>
        <taxon>Pseudomonadati</taxon>
        <taxon>Bacteroidota</taxon>
        <taxon>Sphingobacteriia</taxon>
        <taxon>Sphingobacteriales</taxon>
        <taxon>Sphingobacteriaceae</taxon>
        <taxon>Sphingobacterium</taxon>
    </lineage>
</organism>
<keyword evidence="1" id="KW-1133">Transmembrane helix</keyword>
<comment type="caution">
    <text evidence="3">The sequence shown here is derived from an EMBL/GenBank/DDBJ whole genome shotgun (WGS) entry which is preliminary data.</text>
</comment>
<name>A0A8H9FYF1_9SPHI</name>
<gene>
    <name evidence="3" type="ORF">GCM10011516_02780</name>
</gene>
<keyword evidence="1" id="KW-0812">Transmembrane</keyword>
<dbReference type="RefSeq" id="WP_182497993.1">
    <property type="nucleotide sequence ID" value="NZ_BMKM01000001.1"/>
</dbReference>
<evidence type="ECO:0000256" key="1">
    <source>
        <dbReference type="SAM" id="Phobius"/>
    </source>
</evidence>
<evidence type="ECO:0000313" key="4">
    <source>
        <dbReference type="Proteomes" id="UP000614460"/>
    </source>
</evidence>
<accession>A0A8H9FYF1</accession>
<feature type="transmembrane region" description="Helical" evidence="1">
    <location>
        <begin position="293"/>
        <end position="312"/>
    </location>
</feature>
<protein>
    <submittedName>
        <fullName evidence="3">Glycosyl transferase family 2</fullName>
    </submittedName>
</protein>
<dbReference type="SUPFAM" id="SSF53448">
    <property type="entry name" value="Nucleotide-diphospho-sugar transferases"/>
    <property type="match status" value="1"/>
</dbReference>
<keyword evidence="1" id="KW-0472">Membrane</keyword>
<dbReference type="InterPro" id="IPR050834">
    <property type="entry name" value="Glycosyltransf_2"/>
</dbReference>